<feature type="non-terminal residue" evidence="1">
    <location>
        <position position="108"/>
    </location>
</feature>
<gene>
    <name evidence="1" type="ORF">ACOLOM_LOCUS8282</name>
</gene>
<sequence length="108" mass="12671">MGRERDCKREYKAKRYVTLLNTQIRLAVSSQDLQSHRSCQRSLIGKEKRSLKTSQQVSHKDTKREERGVRESMKYRQMRAHPFCTLGLNGPVPSAHRREFIIQGEVLE</sequence>
<organism evidence="1 2">
    <name type="scientific">Acaulospora colombiana</name>
    <dbReference type="NCBI Taxonomy" id="27376"/>
    <lineage>
        <taxon>Eukaryota</taxon>
        <taxon>Fungi</taxon>
        <taxon>Fungi incertae sedis</taxon>
        <taxon>Mucoromycota</taxon>
        <taxon>Glomeromycotina</taxon>
        <taxon>Glomeromycetes</taxon>
        <taxon>Diversisporales</taxon>
        <taxon>Acaulosporaceae</taxon>
        <taxon>Acaulospora</taxon>
    </lineage>
</organism>
<reference evidence="1" key="1">
    <citation type="submission" date="2021-06" db="EMBL/GenBank/DDBJ databases">
        <authorList>
            <person name="Kallberg Y."/>
            <person name="Tangrot J."/>
            <person name="Rosling A."/>
        </authorList>
    </citation>
    <scope>NUCLEOTIDE SEQUENCE</scope>
    <source>
        <strain evidence="1">CL356</strain>
    </source>
</reference>
<name>A0ACA9NFS4_9GLOM</name>
<dbReference type="EMBL" id="CAJVPT010020958">
    <property type="protein sequence ID" value="CAG8652051.1"/>
    <property type="molecule type" value="Genomic_DNA"/>
</dbReference>
<keyword evidence="2" id="KW-1185">Reference proteome</keyword>
<proteinExistence type="predicted"/>
<comment type="caution">
    <text evidence="1">The sequence shown here is derived from an EMBL/GenBank/DDBJ whole genome shotgun (WGS) entry which is preliminary data.</text>
</comment>
<evidence type="ECO:0000313" key="2">
    <source>
        <dbReference type="Proteomes" id="UP000789525"/>
    </source>
</evidence>
<evidence type="ECO:0000313" key="1">
    <source>
        <dbReference type="EMBL" id="CAG8652051.1"/>
    </source>
</evidence>
<protein>
    <submittedName>
        <fullName evidence="1">10302_t:CDS:1</fullName>
    </submittedName>
</protein>
<dbReference type="Proteomes" id="UP000789525">
    <property type="component" value="Unassembled WGS sequence"/>
</dbReference>
<accession>A0ACA9NFS4</accession>